<accession>A0A6N2R7G5</accession>
<evidence type="ECO:0000256" key="3">
    <source>
        <dbReference type="PROSITE-ProRule" id="PRU00339"/>
    </source>
</evidence>
<evidence type="ECO:0000256" key="2">
    <source>
        <dbReference type="ARBA" id="ARBA00022803"/>
    </source>
</evidence>
<reference evidence="6" key="1">
    <citation type="submission" date="2019-11" db="EMBL/GenBank/DDBJ databases">
        <authorList>
            <person name="Feng L."/>
        </authorList>
    </citation>
    <scope>NUCLEOTIDE SEQUENCE</scope>
    <source>
        <strain evidence="6">AcaccaeLFYP115</strain>
    </source>
</reference>
<keyword evidence="5" id="KW-1133">Transmembrane helix</keyword>
<dbReference type="InterPro" id="IPR050498">
    <property type="entry name" value="Ycf3"/>
</dbReference>
<keyword evidence="4" id="KW-0175">Coiled coil</keyword>
<evidence type="ECO:0000256" key="4">
    <source>
        <dbReference type="SAM" id="Coils"/>
    </source>
</evidence>
<dbReference type="EMBL" id="CACRSQ010000002">
    <property type="protein sequence ID" value="VYS75955.1"/>
    <property type="molecule type" value="Genomic_DNA"/>
</dbReference>
<keyword evidence="2 3" id="KW-0802">TPR repeat</keyword>
<dbReference type="PANTHER" id="PTHR44858">
    <property type="entry name" value="TETRATRICOPEPTIDE REPEAT PROTEIN 6"/>
    <property type="match status" value="1"/>
</dbReference>
<dbReference type="Gene3D" id="1.25.40.10">
    <property type="entry name" value="Tetratricopeptide repeat domain"/>
    <property type="match status" value="3"/>
</dbReference>
<dbReference type="PROSITE" id="PS50005">
    <property type="entry name" value="TPR"/>
    <property type="match status" value="2"/>
</dbReference>
<feature type="coiled-coil region" evidence="4">
    <location>
        <begin position="256"/>
        <end position="297"/>
    </location>
</feature>
<dbReference type="InterPro" id="IPR019734">
    <property type="entry name" value="TPR_rpt"/>
</dbReference>
<gene>
    <name evidence="6" type="ORF">ACLFYP115_00279</name>
</gene>
<feature type="transmembrane region" description="Helical" evidence="5">
    <location>
        <begin position="222"/>
        <end position="244"/>
    </location>
</feature>
<protein>
    <submittedName>
        <fullName evidence="6">Tetratricopeptide repeat protein</fullName>
    </submittedName>
</protein>
<dbReference type="Pfam" id="PF13432">
    <property type="entry name" value="TPR_16"/>
    <property type="match status" value="1"/>
</dbReference>
<dbReference type="PANTHER" id="PTHR44858:SF1">
    <property type="entry name" value="UDP-N-ACETYLGLUCOSAMINE--PEPTIDE N-ACETYLGLUCOSAMINYLTRANSFERASE SPINDLY-RELATED"/>
    <property type="match status" value="1"/>
</dbReference>
<feature type="repeat" description="TPR" evidence="3">
    <location>
        <begin position="355"/>
        <end position="388"/>
    </location>
</feature>
<dbReference type="Pfam" id="PF13414">
    <property type="entry name" value="TPR_11"/>
    <property type="match status" value="1"/>
</dbReference>
<dbReference type="InterPro" id="IPR011990">
    <property type="entry name" value="TPR-like_helical_dom_sf"/>
</dbReference>
<evidence type="ECO:0000256" key="5">
    <source>
        <dbReference type="SAM" id="Phobius"/>
    </source>
</evidence>
<dbReference type="SUPFAM" id="SSF48452">
    <property type="entry name" value="TPR-like"/>
    <property type="match status" value="2"/>
</dbReference>
<proteinExistence type="predicted"/>
<keyword evidence="1" id="KW-0677">Repeat</keyword>
<feature type="repeat" description="TPR" evidence="3">
    <location>
        <begin position="389"/>
        <end position="422"/>
    </location>
</feature>
<keyword evidence="5" id="KW-0812">Transmembrane</keyword>
<sequence length="443" mass="50114">MKSKEKIKNSSKYYYNLGLEKANANDLTGAVKNLKAALFYDKNDMNARNLLGLVYYQMGDIVPALSQWVISSNLKKEENAAIDYLKDVQENPVQLDTVNQVIKKYNQALVYAKQGNEDLAMIQLKNVVSMMPNFINAQLLIALLSIKDENYKDAQKALKNVLEVDCKNPRALEYLQETEALLKPADMKAEDSGLESAEGPKKKVLSSVVGKYEELPSNRHRMVYMVGGIVIGVLVSLVLLYPSIKKASSYKYSSKIENYKEQLLAKETQLKSNEKDIKEAKAAEEKAKKELKEFVGDSKTEGIYDSLLTAMQYYGDRQYTESADALLNIDRDKLESKKMKEIYDDLEQKVYPYAATGLYNKGISAYNQGNYKDAISTLKKAIKVKDTNVGSYFYLARSYEKNGDKDKAIKAYEDVIKKFPGTNSARNSQNYLNQLQNKQAKNL</sequence>
<organism evidence="6">
    <name type="scientific">Anaerostipes caccae</name>
    <dbReference type="NCBI Taxonomy" id="105841"/>
    <lineage>
        <taxon>Bacteria</taxon>
        <taxon>Bacillati</taxon>
        <taxon>Bacillota</taxon>
        <taxon>Clostridia</taxon>
        <taxon>Lachnospirales</taxon>
        <taxon>Lachnospiraceae</taxon>
        <taxon>Anaerostipes</taxon>
    </lineage>
</organism>
<dbReference type="RefSeq" id="WP_006565630.1">
    <property type="nucleotide sequence ID" value="NZ_BAABZP010000001.1"/>
</dbReference>
<keyword evidence="5" id="KW-0472">Membrane</keyword>
<dbReference type="AlphaFoldDB" id="A0A6N2R7G5"/>
<dbReference type="SMART" id="SM00028">
    <property type="entry name" value="TPR"/>
    <property type="match status" value="6"/>
</dbReference>
<name>A0A6N2R7G5_9FIRM</name>
<evidence type="ECO:0000256" key="1">
    <source>
        <dbReference type="ARBA" id="ARBA00022737"/>
    </source>
</evidence>
<evidence type="ECO:0000313" key="6">
    <source>
        <dbReference type="EMBL" id="VYS75955.1"/>
    </source>
</evidence>